<name>A0A1H9NTD3_9GAMM</name>
<evidence type="ECO:0000256" key="9">
    <source>
        <dbReference type="ARBA" id="ARBA00023304"/>
    </source>
</evidence>
<dbReference type="InterPro" id="IPR004431">
    <property type="entry name" value="3-IsopropMal_deHydase_ssu"/>
</dbReference>
<evidence type="ECO:0000256" key="6">
    <source>
        <dbReference type="ARBA" id="ARBA00022430"/>
    </source>
</evidence>
<dbReference type="PANTHER" id="PTHR43345:SF5">
    <property type="entry name" value="3-ISOPROPYLMALATE DEHYDRATASE SMALL SUBUNIT"/>
    <property type="match status" value="1"/>
</dbReference>
<comment type="function">
    <text evidence="2 10">Catalyzes the isomerization between 2-isopropylmalate and 3-isopropylmalate, via the formation of 2-isopropylmaleate.</text>
</comment>
<organism evidence="14 17">
    <name type="scientific">Azotobacter beijerinckii</name>
    <dbReference type="NCBI Taxonomy" id="170623"/>
    <lineage>
        <taxon>Bacteria</taxon>
        <taxon>Pseudomonadati</taxon>
        <taxon>Pseudomonadota</taxon>
        <taxon>Gammaproteobacteria</taxon>
        <taxon>Pseudomonadales</taxon>
        <taxon>Pseudomonadaceae</taxon>
        <taxon>Azotobacter</taxon>
    </lineage>
</organism>
<dbReference type="HAMAP" id="MF_01031">
    <property type="entry name" value="LeuD_type1"/>
    <property type="match status" value="1"/>
</dbReference>
<feature type="domain" description="Aconitase A/isopropylmalate dehydratase small subunit swivel" evidence="11">
    <location>
        <begin position="1"/>
        <end position="123"/>
    </location>
</feature>
<evidence type="ECO:0000256" key="3">
    <source>
        <dbReference type="ARBA" id="ARBA00004729"/>
    </source>
</evidence>
<evidence type="ECO:0000256" key="2">
    <source>
        <dbReference type="ARBA" id="ARBA00002695"/>
    </source>
</evidence>
<dbReference type="STRING" id="170623.SAMN04244579_03205"/>
<dbReference type="GO" id="GO:0009316">
    <property type="term" value="C:3-isopropylmalate dehydratase complex"/>
    <property type="evidence" value="ECO:0007669"/>
    <property type="project" value="InterPro"/>
</dbReference>
<comment type="subunit">
    <text evidence="5 10">Heterodimer of LeuC and LeuD.</text>
</comment>
<reference evidence="15 16" key="1">
    <citation type="submission" date="2016-10" db="EMBL/GenBank/DDBJ databases">
        <authorList>
            <person name="de Groot N.N."/>
        </authorList>
    </citation>
    <scope>NUCLEOTIDE SEQUENCE [LARGE SCALE GENOMIC DNA]</scope>
    <source>
        <strain evidence="13 15">DSM 1041</strain>
        <strain evidence="12 16">DSM 373</strain>
        <strain evidence="14 17">DSM 378</strain>
    </source>
</reference>
<comment type="pathway">
    <text evidence="3 10">Amino-acid biosynthesis; L-leucine biosynthesis; L-leucine from 3-methyl-2-oxobutanoate: step 2/4.</text>
</comment>
<dbReference type="EC" id="4.2.1.33" evidence="10"/>
<evidence type="ECO:0000313" key="12">
    <source>
        <dbReference type="EMBL" id="SEJ09254.1"/>
    </source>
</evidence>
<dbReference type="NCBIfam" id="TIGR00171">
    <property type="entry name" value="leuD"/>
    <property type="match status" value="1"/>
</dbReference>
<dbReference type="Pfam" id="PF00694">
    <property type="entry name" value="Aconitase_C"/>
    <property type="match status" value="1"/>
</dbReference>
<evidence type="ECO:0000256" key="7">
    <source>
        <dbReference type="ARBA" id="ARBA00022605"/>
    </source>
</evidence>
<dbReference type="EMBL" id="FNYO01000041">
    <property type="protein sequence ID" value="SEJ12494.1"/>
    <property type="molecule type" value="Genomic_DNA"/>
</dbReference>
<dbReference type="RefSeq" id="WP_090624211.1">
    <property type="nucleotide sequence ID" value="NZ_FNYO01000041.1"/>
</dbReference>
<comment type="similarity">
    <text evidence="4 10">Belongs to the LeuD family. LeuD type 1 subfamily.</text>
</comment>
<keyword evidence="7 10" id="KW-0028">Amino-acid biosynthesis</keyword>
<dbReference type="EMBL" id="FOFJ01000047">
    <property type="protein sequence ID" value="SER39017.1"/>
    <property type="molecule type" value="Genomic_DNA"/>
</dbReference>
<evidence type="ECO:0000256" key="8">
    <source>
        <dbReference type="ARBA" id="ARBA00023239"/>
    </source>
</evidence>
<dbReference type="Proteomes" id="UP000199267">
    <property type="component" value="Unassembled WGS sequence"/>
</dbReference>
<dbReference type="Proteomes" id="UP000199005">
    <property type="component" value="Unassembled WGS sequence"/>
</dbReference>
<evidence type="ECO:0000313" key="14">
    <source>
        <dbReference type="EMBL" id="SER39017.1"/>
    </source>
</evidence>
<sequence length="202" mass="22515">MEPFLTVSGKAAPFLAANVDTDVIMPKQFLKGIDRSGLDRGLFFALRFLESGAPNPEFILNRSAWQGAKFLVVGPNFGCGSSREHAVWGLKQLGIRALIGTRFAGIFYDNCQRNGVLTIQLEEDELRELGRLVGQPESNRISVDLPAQQIRLQDGRAIGFRIDALRKEALVQGLDAIGSTLRRAEQIRAFERRHLQENPWLA</sequence>
<dbReference type="EMBL" id="FNYQ01000047">
    <property type="protein sequence ID" value="SEJ09254.1"/>
    <property type="molecule type" value="Genomic_DNA"/>
</dbReference>
<dbReference type="SUPFAM" id="SSF52016">
    <property type="entry name" value="LeuD/IlvD-like"/>
    <property type="match status" value="1"/>
</dbReference>
<keyword evidence="9 10" id="KW-0100">Branched-chain amino acid biosynthesis</keyword>
<keyword evidence="8 10" id="KW-0456">Lyase</keyword>
<accession>A0A1H9NTD3</accession>
<dbReference type="InterPro" id="IPR000573">
    <property type="entry name" value="AconitaseA/IPMdHydase_ssu_swvl"/>
</dbReference>
<dbReference type="InterPro" id="IPR050075">
    <property type="entry name" value="LeuD"/>
</dbReference>
<dbReference type="OrthoDB" id="9777465at2"/>
<dbReference type="Proteomes" id="UP000199250">
    <property type="component" value="Unassembled WGS sequence"/>
</dbReference>
<dbReference type="InterPro" id="IPR015928">
    <property type="entry name" value="Aconitase/3IPM_dehydase_swvl"/>
</dbReference>
<dbReference type="NCBIfam" id="NF002458">
    <property type="entry name" value="PRK01641.1"/>
    <property type="match status" value="1"/>
</dbReference>
<proteinExistence type="inferred from homology"/>
<evidence type="ECO:0000313" key="15">
    <source>
        <dbReference type="Proteomes" id="UP000199005"/>
    </source>
</evidence>
<evidence type="ECO:0000256" key="1">
    <source>
        <dbReference type="ARBA" id="ARBA00000491"/>
    </source>
</evidence>
<evidence type="ECO:0000259" key="11">
    <source>
        <dbReference type="Pfam" id="PF00694"/>
    </source>
</evidence>
<evidence type="ECO:0000313" key="13">
    <source>
        <dbReference type="EMBL" id="SEJ12494.1"/>
    </source>
</evidence>
<dbReference type="AlphaFoldDB" id="A0A1H9NTD3"/>
<dbReference type="Gene3D" id="3.20.19.10">
    <property type="entry name" value="Aconitase, domain 4"/>
    <property type="match status" value="1"/>
</dbReference>
<protein>
    <recommendedName>
        <fullName evidence="10">3-isopropylmalate dehydratase small subunit</fullName>
        <ecNumber evidence="10">4.2.1.33</ecNumber>
    </recommendedName>
    <alternativeName>
        <fullName evidence="10">Alpha-IPM isomerase</fullName>
        <shortName evidence="10">IPMI</shortName>
    </alternativeName>
    <alternativeName>
        <fullName evidence="10">Isopropylmalate isomerase</fullName>
    </alternativeName>
</protein>
<keyword evidence="6 10" id="KW-0432">Leucine biosynthesis</keyword>
<dbReference type="PANTHER" id="PTHR43345">
    <property type="entry name" value="3-ISOPROPYLMALATE DEHYDRATASE SMALL SUBUNIT 2-RELATED-RELATED"/>
    <property type="match status" value="1"/>
</dbReference>
<evidence type="ECO:0000256" key="5">
    <source>
        <dbReference type="ARBA" id="ARBA00011271"/>
    </source>
</evidence>
<dbReference type="CDD" id="cd01577">
    <property type="entry name" value="IPMI_Swivel"/>
    <property type="match status" value="1"/>
</dbReference>
<evidence type="ECO:0000313" key="17">
    <source>
        <dbReference type="Proteomes" id="UP000199267"/>
    </source>
</evidence>
<dbReference type="InterPro" id="IPR033940">
    <property type="entry name" value="IPMI_Swivel"/>
</dbReference>
<comment type="catalytic activity">
    <reaction evidence="1 10">
        <text>(2R,3S)-3-isopropylmalate = (2S)-2-isopropylmalate</text>
        <dbReference type="Rhea" id="RHEA:32287"/>
        <dbReference type="ChEBI" id="CHEBI:1178"/>
        <dbReference type="ChEBI" id="CHEBI:35121"/>
        <dbReference type="EC" id="4.2.1.33"/>
    </reaction>
</comment>
<dbReference type="UniPathway" id="UPA00048">
    <property type="reaction ID" value="UER00071"/>
</dbReference>
<dbReference type="GO" id="GO:0009098">
    <property type="term" value="P:L-leucine biosynthetic process"/>
    <property type="evidence" value="ECO:0007669"/>
    <property type="project" value="UniProtKB-UniRule"/>
</dbReference>
<evidence type="ECO:0000256" key="4">
    <source>
        <dbReference type="ARBA" id="ARBA00009845"/>
    </source>
</evidence>
<gene>
    <name evidence="10" type="primary">leuD</name>
    <name evidence="12" type="ORF">SAMN04244572_02714</name>
    <name evidence="14" type="ORF">SAMN04244573_03527</name>
    <name evidence="13" type="ORF">SAMN04244579_03205</name>
</gene>
<evidence type="ECO:0000313" key="16">
    <source>
        <dbReference type="Proteomes" id="UP000199250"/>
    </source>
</evidence>
<evidence type="ECO:0000256" key="10">
    <source>
        <dbReference type="HAMAP-Rule" id="MF_01031"/>
    </source>
</evidence>
<dbReference type="GO" id="GO:0003861">
    <property type="term" value="F:3-isopropylmalate dehydratase activity"/>
    <property type="evidence" value="ECO:0007669"/>
    <property type="project" value="UniProtKB-UniRule"/>
</dbReference>